<evidence type="ECO:0000256" key="7">
    <source>
        <dbReference type="ARBA" id="ARBA00068876"/>
    </source>
</evidence>
<feature type="domain" description="C2H2-type" evidence="9">
    <location>
        <begin position="359"/>
        <end position="386"/>
    </location>
</feature>
<evidence type="ECO:0000256" key="3">
    <source>
        <dbReference type="ARBA" id="ARBA00022737"/>
    </source>
</evidence>
<dbReference type="Pfam" id="PF00096">
    <property type="entry name" value="zf-C2H2"/>
    <property type="match status" value="5"/>
</dbReference>
<feature type="domain" description="C2H2-type" evidence="9">
    <location>
        <begin position="275"/>
        <end position="302"/>
    </location>
</feature>
<feature type="domain" description="C2H2-type" evidence="9">
    <location>
        <begin position="303"/>
        <end position="330"/>
    </location>
</feature>
<dbReference type="FunFam" id="3.30.160.60:FF:000446">
    <property type="entry name" value="Zinc finger protein"/>
    <property type="match status" value="1"/>
</dbReference>
<dbReference type="OrthoDB" id="6077919at2759"/>
<feature type="domain" description="C2H2-type" evidence="9">
    <location>
        <begin position="219"/>
        <end position="246"/>
    </location>
</feature>
<proteinExistence type="predicted"/>
<dbReference type="PROSITE" id="PS00028">
    <property type="entry name" value="ZINC_FINGER_C2H2_1"/>
    <property type="match status" value="6"/>
</dbReference>
<dbReference type="FunFam" id="3.30.160.60:FF:000145">
    <property type="entry name" value="Zinc finger protein 574"/>
    <property type="match status" value="1"/>
</dbReference>
<evidence type="ECO:0000256" key="6">
    <source>
        <dbReference type="ARBA" id="ARBA00023242"/>
    </source>
</evidence>
<dbReference type="FunFam" id="3.30.160.60:FF:000100">
    <property type="entry name" value="Zinc finger 45-like"/>
    <property type="match status" value="2"/>
</dbReference>
<dbReference type="PANTHER" id="PTHR24394">
    <property type="entry name" value="ZINC FINGER PROTEIN"/>
    <property type="match status" value="1"/>
</dbReference>
<feature type="domain" description="C2H2-type" evidence="9">
    <location>
        <begin position="247"/>
        <end position="274"/>
    </location>
</feature>
<evidence type="ECO:0000256" key="8">
    <source>
        <dbReference type="SAM" id="MobiDB-lite"/>
    </source>
</evidence>
<organism evidence="10">
    <name type="scientific">Cyprideis torosa</name>
    <dbReference type="NCBI Taxonomy" id="163714"/>
    <lineage>
        <taxon>Eukaryota</taxon>
        <taxon>Metazoa</taxon>
        <taxon>Ecdysozoa</taxon>
        <taxon>Arthropoda</taxon>
        <taxon>Crustacea</taxon>
        <taxon>Oligostraca</taxon>
        <taxon>Ostracoda</taxon>
        <taxon>Podocopa</taxon>
        <taxon>Podocopida</taxon>
        <taxon>Cytherocopina</taxon>
        <taxon>Cytheroidea</taxon>
        <taxon>Cytherideidae</taxon>
        <taxon>Cyprideis</taxon>
    </lineage>
</organism>
<dbReference type="GO" id="GO:0005634">
    <property type="term" value="C:nucleus"/>
    <property type="evidence" value="ECO:0007669"/>
    <property type="project" value="UniProtKB-SubCell"/>
</dbReference>
<dbReference type="AlphaFoldDB" id="A0A7R8ZSR2"/>
<accession>A0A7R8ZSR2</accession>
<evidence type="ECO:0000256" key="1">
    <source>
        <dbReference type="ARBA" id="ARBA00004123"/>
    </source>
</evidence>
<keyword evidence="2" id="KW-0479">Metal-binding</keyword>
<dbReference type="PANTHER" id="PTHR24394:SF29">
    <property type="entry name" value="MYONEURIN"/>
    <property type="match status" value="1"/>
</dbReference>
<evidence type="ECO:0000313" key="10">
    <source>
        <dbReference type="EMBL" id="CAD7230564.1"/>
    </source>
</evidence>
<feature type="compositionally biased region" description="Polar residues" evidence="8">
    <location>
        <begin position="388"/>
        <end position="400"/>
    </location>
</feature>
<protein>
    <recommendedName>
        <fullName evidence="7">Zinc finger protein 865</fullName>
    </recommendedName>
</protein>
<keyword evidence="3" id="KW-0677">Repeat</keyword>
<dbReference type="SUPFAM" id="SSF57667">
    <property type="entry name" value="beta-beta-alpha zinc fingers"/>
    <property type="match status" value="3"/>
</dbReference>
<evidence type="ECO:0000256" key="5">
    <source>
        <dbReference type="ARBA" id="ARBA00022833"/>
    </source>
</evidence>
<dbReference type="SMART" id="SM00355">
    <property type="entry name" value="ZnF_C2H2"/>
    <property type="match status" value="6"/>
</dbReference>
<dbReference type="EMBL" id="OB662784">
    <property type="protein sequence ID" value="CAD7230564.1"/>
    <property type="molecule type" value="Genomic_DNA"/>
</dbReference>
<feature type="compositionally biased region" description="Polar residues" evidence="8">
    <location>
        <begin position="412"/>
        <end position="441"/>
    </location>
</feature>
<dbReference type="FunFam" id="3.30.160.60:FF:000417">
    <property type="entry name" value="Zinc finger protein"/>
    <property type="match status" value="1"/>
</dbReference>
<dbReference type="GO" id="GO:0008270">
    <property type="term" value="F:zinc ion binding"/>
    <property type="evidence" value="ECO:0007669"/>
    <property type="project" value="UniProtKB-KW"/>
</dbReference>
<keyword evidence="5" id="KW-0862">Zinc</keyword>
<dbReference type="InterPro" id="IPR036236">
    <property type="entry name" value="Znf_C2H2_sf"/>
</dbReference>
<sequence length="487" mass="54249">MVFVKEFFDLWSTMFGTGNKATTPDIISIDLILPIVEIVAPKLLWVFKVNVQFLTLHTKQVTAGSVPGSCYLQFILRETAMSYQQHVKAEIYSTKSHATSTSSAESTPVSQHGLIAYHTGPIIYPGIQQQALISAKPAAPHDIKGLNLSSTTLSAETRTPQYQLTTSVEQPNVLTLTQVNGLNLVATHAAASAGTKIMVDASVNTHISIPSGKEDSKKYKCSNCPKKFKDFSSLMQHHKQHTEEKPFECDFCGSQFKAKFFLQRHLLVHSGEKPFGCQFCPKRFTQGSHLNVHIRTHTNDRPFTCRVCHRSFKTKFVLERHMIVHSGEKNYACTFCGKRFGRPGHLQVHEKTHTKERPFPCVVCHRMFKTKFALDRHLQTHDRKKVSKASNSTTEPQTITADLPDESEHMPPNNNQQRTLLTSTSNAQQPQSHHTLTLSSNSAGIVKHKPFAFPSSTGQAMQAVGLTTAEVVQAANEGPQPQPQLQE</sequence>
<comment type="subcellular location">
    <subcellularLocation>
        <location evidence="1">Nucleus</location>
    </subcellularLocation>
</comment>
<dbReference type="GO" id="GO:0000981">
    <property type="term" value="F:DNA-binding transcription factor activity, RNA polymerase II-specific"/>
    <property type="evidence" value="ECO:0007669"/>
    <property type="project" value="TreeGrafter"/>
</dbReference>
<feature type="domain" description="C2H2-type" evidence="9">
    <location>
        <begin position="331"/>
        <end position="358"/>
    </location>
</feature>
<feature type="non-terminal residue" evidence="10">
    <location>
        <position position="487"/>
    </location>
</feature>
<keyword evidence="6" id="KW-0539">Nucleus</keyword>
<name>A0A7R8ZSR2_9CRUS</name>
<dbReference type="Gene3D" id="3.30.160.60">
    <property type="entry name" value="Classic Zinc Finger"/>
    <property type="match status" value="6"/>
</dbReference>
<dbReference type="PROSITE" id="PS50157">
    <property type="entry name" value="ZINC_FINGER_C2H2_2"/>
    <property type="match status" value="6"/>
</dbReference>
<feature type="region of interest" description="Disordered" evidence="8">
    <location>
        <begin position="377"/>
        <end position="441"/>
    </location>
</feature>
<evidence type="ECO:0000256" key="2">
    <source>
        <dbReference type="ARBA" id="ARBA00022723"/>
    </source>
</evidence>
<dbReference type="InterPro" id="IPR013087">
    <property type="entry name" value="Znf_C2H2_type"/>
</dbReference>
<reference evidence="10" key="1">
    <citation type="submission" date="2020-11" db="EMBL/GenBank/DDBJ databases">
        <authorList>
            <person name="Tran Van P."/>
        </authorList>
    </citation>
    <scope>NUCLEOTIDE SEQUENCE</scope>
</reference>
<gene>
    <name evidence="10" type="ORF">CTOB1V02_LOCUS8422</name>
</gene>
<evidence type="ECO:0000256" key="4">
    <source>
        <dbReference type="ARBA" id="ARBA00022771"/>
    </source>
</evidence>
<evidence type="ECO:0000259" key="9">
    <source>
        <dbReference type="PROSITE" id="PS50157"/>
    </source>
</evidence>
<keyword evidence="4" id="KW-0863">Zinc-finger</keyword>